<keyword evidence="4" id="KW-1003">Cell membrane</keyword>
<dbReference type="PRINTS" id="PR00758">
    <property type="entry name" value="ARSENICPUMP"/>
</dbReference>
<gene>
    <name evidence="10" type="ORF">ENQ34_03100</name>
</gene>
<dbReference type="InterPro" id="IPR000802">
    <property type="entry name" value="Arsenical_pump_ArsB"/>
</dbReference>
<organism evidence="10">
    <name type="scientific">Ammonifex degensii</name>
    <dbReference type="NCBI Taxonomy" id="42838"/>
    <lineage>
        <taxon>Bacteria</taxon>
        <taxon>Bacillati</taxon>
        <taxon>Bacillota</taxon>
        <taxon>Clostridia</taxon>
        <taxon>Thermoanaerobacterales</taxon>
        <taxon>Thermoanaerobacteraceae</taxon>
        <taxon>Ammonifex</taxon>
    </lineage>
</organism>
<comment type="similarity">
    <text evidence="2">Belongs to the CitM (TC 2.A.11) transporter family.</text>
</comment>
<evidence type="ECO:0000256" key="6">
    <source>
        <dbReference type="ARBA" id="ARBA00022989"/>
    </source>
</evidence>
<feature type="transmembrane region" description="Helical" evidence="8">
    <location>
        <begin position="166"/>
        <end position="189"/>
    </location>
</feature>
<protein>
    <recommendedName>
        <fullName evidence="9">Citrate transporter-like domain-containing protein</fullName>
    </recommendedName>
</protein>
<keyword evidence="6 8" id="KW-1133">Transmembrane helix</keyword>
<feature type="transmembrane region" description="Helical" evidence="8">
    <location>
        <begin position="306"/>
        <end position="332"/>
    </location>
</feature>
<sequence length="419" mass="44911">MATLIFLGTYALIVVERLPRAMAAMLGAALVTVSGLLSQEQAVASIDFNTIGLLIGMMVIVAITRRSGVFEYLAVWVAKRSGGEPVRILIALSLLTAVLSALLDNVTTVLFTVPVALVLADRLGVNPFPYLVAQILASNIGGTATLIGDPPNIMISHPAGLNFADFLYNLAPVSVFIMLITLLLLVLLYRRQLQIPPEQREQIMTLKEDEFLKDRALIKPSFTVLALTLVGFGLHGWLHLGTATVALAGATVLVMLVREEPEEIFLAVEWPTLFFFGGLFVVVGALEKTGVIEAVARAGLDLTGGALLPSGLLVLWMAALASTIVDNIPFVATMIPLIQEFGQLGNLPDLNPLWWALALGACLGGNGSLIGAAANIIVAGVAEKYGSPISFWRYFKVGFPLMLVSIVVAMVYLLLFYLR</sequence>
<evidence type="ECO:0000256" key="5">
    <source>
        <dbReference type="ARBA" id="ARBA00022692"/>
    </source>
</evidence>
<feature type="transmembrane region" description="Helical" evidence="8">
    <location>
        <begin position="353"/>
        <end position="377"/>
    </location>
</feature>
<evidence type="ECO:0000313" key="10">
    <source>
        <dbReference type="EMBL" id="HEL65654.1"/>
    </source>
</evidence>
<name>A0A7C2I1E7_9THEO</name>
<reference evidence="10" key="1">
    <citation type="journal article" date="2020" name="mSystems">
        <title>Genome- and Community-Level Interaction Insights into Carbon Utilization and Element Cycling Functions of Hydrothermarchaeota in Hydrothermal Sediment.</title>
        <authorList>
            <person name="Zhou Z."/>
            <person name="Liu Y."/>
            <person name="Xu W."/>
            <person name="Pan J."/>
            <person name="Luo Z.H."/>
            <person name="Li M."/>
        </authorList>
    </citation>
    <scope>NUCLEOTIDE SEQUENCE [LARGE SCALE GENOMIC DNA]</scope>
    <source>
        <strain evidence="10">SpSt-300</strain>
    </source>
</reference>
<feature type="transmembrane region" description="Helical" evidence="8">
    <location>
        <begin position="397"/>
        <end position="418"/>
    </location>
</feature>
<dbReference type="GO" id="GO:0005886">
    <property type="term" value="C:plasma membrane"/>
    <property type="evidence" value="ECO:0007669"/>
    <property type="project" value="UniProtKB-SubCell"/>
</dbReference>
<evidence type="ECO:0000256" key="3">
    <source>
        <dbReference type="ARBA" id="ARBA00022448"/>
    </source>
</evidence>
<dbReference type="CDD" id="cd01116">
    <property type="entry name" value="P_permease"/>
    <property type="match status" value="1"/>
</dbReference>
<dbReference type="InterPro" id="IPR004680">
    <property type="entry name" value="Cit_transptr-like_dom"/>
</dbReference>
<evidence type="ECO:0000259" key="9">
    <source>
        <dbReference type="Pfam" id="PF03600"/>
    </source>
</evidence>
<dbReference type="PANTHER" id="PTHR43568:SF1">
    <property type="entry name" value="P PROTEIN"/>
    <property type="match status" value="1"/>
</dbReference>
<feature type="transmembrane region" description="Helical" evidence="8">
    <location>
        <begin position="42"/>
        <end position="64"/>
    </location>
</feature>
<evidence type="ECO:0000256" key="1">
    <source>
        <dbReference type="ARBA" id="ARBA00004651"/>
    </source>
</evidence>
<accession>A0A7C2I1E7</accession>
<dbReference type="Pfam" id="PF03600">
    <property type="entry name" value="CitMHS"/>
    <property type="match status" value="1"/>
</dbReference>
<evidence type="ECO:0000256" key="8">
    <source>
        <dbReference type="SAM" id="Phobius"/>
    </source>
</evidence>
<keyword evidence="5 8" id="KW-0812">Transmembrane</keyword>
<keyword evidence="3" id="KW-0813">Transport</keyword>
<dbReference type="InterPro" id="IPR051475">
    <property type="entry name" value="Diverse_Ion_Transporter"/>
</dbReference>
<dbReference type="EMBL" id="DSMU01000202">
    <property type="protein sequence ID" value="HEL65654.1"/>
    <property type="molecule type" value="Genomic_DNA"/>
</dbReference>
<feature type="transmembrane region" description="Helical" evidence="8">
    <location>
        <begin position="216"/>
        <end position="234"/>
    </location>
</feature>
<evidence type="ECO:0000256" key="4">
    <source>
        <dbReference type="ARBA" id="ARBA00022475"/>
    </source>
</evidence>
<comment type="subcellular location">
    <subcellularLocation>
        <location evidence="1">Cell membrane</location>
        <topology evidence="1">Multi-pass membrane protein</topology>
    </subcellularLocation>
</comment>
<dbReference type="GO" id="GO:0015105">
    <property type="term" value="F:arsenite transmembrane transporter activity"/>
    <property type="evidence" value="ECO:0007669"/>
    <property type="project" value="InterPro"/>
</dbReference>
<keyword evidence="7 8" id="KW-0472">Membrane</keyword>
<evidence type="ECO:0000256" key="2">
    <source>
        <dbReference type="ARBA" id="ARBA00009843"/>
    </source>
</evidence>
<feature type="domain" description="Citrate transporter-like" evidence="9">
    <location>
        <begin position="10"/>
        <end position="360"/>
    </location>
</feature>
<evidence type="ECO:0000256" key="7">
    <source>
        <dbReference type="ARBA" id="ARBA00023136"/>
    </source>
</evidence>
<proteinExistence type="inferred from homology"/>
<comment type="caution">
    <text evidence="10">The sequence shown here is derived from an EMBL/GenBank/DDBJ whole genome shotgun (WGS) entry which is preliminary data.</text>
</comment>
<dbReference type="PANTHER" id="PTHR43568">
    <property type="entry name" value="P PROTEIN"/>
    <property type="match status" value="1"/>
</dbReference>
<dbReference type="AlphaFoldDB" id="A0A7C2I1E7"/>
<feature type="transmembrane region" description="Helical" evidence="8">
    <location>
        <begin position="264"/>
        <end position="286"/>
    </location>
</feature>